<dbReference type="PANTHER" id="PTHR32063:SF8">
    <property type="entry name" value="CATION EFFLUX PROTEIN"/>
    <property type="match status" value="1"/>
</dbReference>
<gene>
    <name evidence="2" type="ordered locus">Zymop_0473</name>
</gene>
<dbReference type="Gene3D" id="3.30.2090.10">
    <property type="entry name" value="Multidrug efflux transporter AcrB TolC docking domain, DN and DC subdomains"/>
    <property type="match status" value="1"/>
</dbReference>
<dbReference type="GO" id="GO:0042910">
    <property type="term" value="F:xenobiotic transmembrane transporter activity"/>
    <property type="evidence" value="ECO:0007669"/>
    <property type="project" value="TreeGrafter"/>
</dbReference>
<dbReference type="GO" id="GO:0005886">
    <property type="term" value="C:plasma membrane"/>
    <property type="evidence" value="ECO:0007669"/>
    <property type="project" value="TreeGrafter"/>
</dbReference>
<dbReference type="SUPFAM" id="SSF82714">
    <property type="entry name" value="Multidrug efflux transporter AcrB TolC docking domain, DN and DC subdomains"/>
    <property type="match status" value="1"/>
</dbReference>
<keyword evidence="1" id="KW-0812">Transmembrane</keyword>
<dbReference type="Gene3D" id="3.30.70.1430">
    <property type="entry name" value="Multidrug efflux transporter AcrB pore domain"/>
    <property type="match status" value="1"/>
</dbReference>
<dbReference type="InterPro" id="IPR027463">
    <property type="entry name" value="AcrB_DN_DC_subdom"/>
</dbReference>
<evidence type="ECO:0000313" key="3">
    <source>
        <dbReference type="Proteomes" id="UP000000491"/>
    </source>
</evidence>
<dbReference type="Gene3D" id="1.20.1640.10">
    <property type="entry name" value="Multidrug efflux transporter AcrB transmembrane domain"/>
    <property type="match status" value="1"/>
</dbReference>
<dbReference type="Gene3D" id="3.30.70.1320">
    <property type="entry name" value="Multidrug efflux transporter AcrB pore domain like"/>
    <property type="match status" value="1"/>
</dbReference>
<evidence type="ECO:0000313" key="2">
    <source>
        <dbReference type="EMBL" id="AEI37376.1"/>
    </source>
</evidence>
<dbReference type="KEGG" id="zmp:Zymop_0473"/>
<organism evidence="2 3">
    <name type="scientific">Zymomonas mobilis subsp. pomaceae (strain ATCC 29192 / DSM 22645 / JCM 10191 / CCUG 17912 / NBRC 13757 / NCIMB 11200 / NRRL B-4491 / Barker I)</name>
    <dbReference type="NCBI Taxonomy" id="579138"/>
    <lineage>
        <taxon>Bacteria</taxon>
        <taxon>Pseudomonadati</taxon>
        <taxon>Pseudomonadota</taxon>
        <taxon>Alphaproteobacteria</taxon>
        <taxon>Sphingomonadales</taxon>
        <taxon>Zymomonadaceae</taxon>
        <taxon>Zymomonas</taxon>
    </lineage>
</organism>
<dbReference type="STRING" id="579138.Zymop_0473"/>
<keyword evidence="1" id="KW-0472">Membrane</keyword>
<dbReference type="AlphaFoldDB" id="F8EVG9"/>
<dbReference type="PANTHER" id="PTHR32063">
    <property type="match status" value="1"/>
</dbReference>
<dbReference type="PRINTS" id="PR00702">
    <property type="entry name" value="ACRIFLAVINRP"/>
</dbReference>
<protein>
    <submittedName>
        <fullName evidence="2">Cation efflux transporter</fullName>
    </submittedName>
</protein>
<feature type="transmembrane region" description="Helical" evidence="1">
    <location>
        <begin position="12"/>
        <end position="31"/>
    </location>
</feature>
<dbReference type="HOGENOM" id="CLU_844541_0_0_5"/>
<name>F8EVG9_ZYMMT</name>
<proteinExistence type="predicted"/>
<dbReference type="SUPFAM" id="SSF82693">
    <property type="entry name" value="Multidrug efflux transporter AcrB pore domain, PN1, PN2, PC1 and PC2 subdomains"/>
    <property type="match status" value="2"/>
</dbReference>
<dbReference type="EMBL" id="CP002865">
    <property type="protein sequence ID" value="AEI37376.1"/>
    <property type="molecule type" value="Genomic_DNA"/>
</dbReference>
<dbReference type="eggNOG" id="COG0841">
    <property type="taxonomic scope" value="Bacteria"/>
</dbReference>
<evidence type="ECO:0000256" key="1">
    <source>
        <dbReference type="SAM" id="Phobius"/>
    </source>
</evidence>
<dbReference type="InterPro" id="IPR001036">
    <property type="entry name" value="Acrflvin-R"/>
</dbReference>
<keyword evidence="1" id="KW-1133">Transmembrane helix</keyword>
<accession>F8EVG9</accession>
<sequence>MLALVRIALRRPYTFIVMAVMILIVGVLSAFKTPTDIFPDIKIPIVAVIWQFQGMSPDDIQSRINTPYQRSMTTVVNNIDHLEAMAIANFGIVKIFFQPGTDIRLANAQITASAQTVLRSLPRGINPPLILNYSASTVPILQLSVHGKGLTEQQLNDLSFNAVRAGLITVPGSAIPYPWGGRVRQIQFDVDPHALQSKGLTAEDVSNTIAQQTQITPAGFAKIGPYQYNVRLNNVPGSTEQLNHLPIKTINGATVYISDVAHVRDGSAPQTNVVHVDGARSVLLTVYKNGSASTVSVAAGILAKIPSLLVGLPSSLRVEALTNQAIFVK</sequence>
<dbReference type="Proteomes" id="UP000000491">
    <property type="component" value="Chromosome"/>
</dbReference>
<dbReference type="Pfam" id="PF00873">
    <property type="entry name" value="ACR_tran"/>
    <property type="match status" value="1"/>
</dbReference>
<reference evidence="2 3" key="1">
    <citation type="journal article" date="2011" name="J. Bacteriol.">
        <title>Genome sequence of the ethanol-producing Zymomonas mobilis subsp. pomaceae lectotype strain ATCC 29192.</title>
        <authorList>
            <person name="Kouvelis V.N."/>
            <person name="Davenport K.W."/>
            <person name="Brettin T.S."/>
            <person name="Bruce D."/>
            <person name="Detter C."/>
            <person name="Han C.S."/>
            <person name="Nolan M."/>
            <person name="Tapia R."/>
            <person name="Damoulaki A."/>
            <person name="Kyrpides N.C."/>
            <person name="Typas M.A."/>
            <person name="Pappas K.M."/>
        </authorList>
    </citation>
    <scope>NUCLEOTIDE SEQUENCE [LARGE SCALE GENOMIC DNA]</scope>
    <source>
        <strain evidence="3">ATCC 29192 / DSM 22645 / JCM 10191 / CCUG 17912 / NBRC 13757 / NCIMB 11200 / NRRL B-4491 / Barker I</strain>
    </source>
</reference>
<dbReference type="PATRIC" id="fig|579138.3.peg.494"/>